<sequence>MTTRRDFLRTGAAFAAGAAAISIAGSAEAKGADQRDPRIDVAPEAGRELGPTPQTTFKGDMPYRKLGSTGEEVSLIGLGGFHIGSPDSDADGIKLIHTALDKGVNFLDNCWDYHNGGSETRMGKALAEGGYRDKAFLMTKIDGRTSASAASQIDESLKRLQTDRIDLLQFHEILRMEDPDRIFAKGGALEAVLTAKAAGKVRHIGFTGHKDPLVHRRMLEVADSHGFHFDTVQMPVNVMDAHFRSFTHQVIPIANQKEIAVIAMKTFGDHFILDRVLADKLAAPIEMLHYSMTLPVAVVVTGVERMEILDQALEAARTFKPLTKTQVASLLDRTKIAAADGSTELFKISTRFDGTAHNPDWLG</sequence>
<keyword evidence="3" id="KW-1185">Reference proteome</keyword>
<proteinExistence type="predicted"/>
<gene>
    <name evidence="2" type="ORF">CCAX7_56810</name>
</gene>
<dbReference type="InterPro" id="IPR053135">
    <property type="entry name" value="AKR2_Oxidoreductase"/>
</dbReference>
<dbReference type="PANTHER" id="PTHR43312:SF1">
    <property type="entry name" value="NADP-DEPENDENT OXIDOREDUCTASE DOMAIN-CONTAINING PROTEIN"/>
    <property type="match status" value="1"/>
</dbReference>
<dbReference type="Proteomes" id="UP000287394">
    <property type="component" value="Chromosome"/>
</dbReference>
<evidence type="ECO:0000259" key="1">
    <source>
        <dbReference type="Pfam" id="PF00248"/>
    </source>
</evidence>
<evidence type="ECO:0000313" key="3">
    <source>
        <dbReference type="Proteomes" id="UP000287394"/>
    </source>
</evidence>
<dbReference type="Gene3D" id="3.20.20.100">
    <property type="entry name" value="NADP-dependent oxidoreductase domain"/>
    <property type="match status" value="1"/>
</dbReference>
<dbReference type="PANTHER" id="PTHR43312">
    <property type="entry name" value="D-THREO-ALDOSE 1-DEHYDROGENASE"/>
    <property type="match status" value="1"/>
</dbReference>
<name>A0A402D0E9_9BACT</name>
<protein>
    <submittedName>
        <fullName evidence="2">Oxidoreductase</fullName>
    </submittedName>
</protein>
<dbReference type="OrthoDB" id="9773828at2"/>
<dbReference type="InterPro" id="IPR023210">
    <property type="entry name" value="NADP_OxRdtase_dom"/>
</dbReference>
<dbReference type="Pfam" id="PF00248">
    <property type="entry name" value="Aldo_ket_red"/>
    <property type="match status" value="1"/>
</dbReference>
<dbReference type="AlphaFoldDB" id="A0A402D0E9"/>
<dbReference type="SUPFAM" id="SSF51430">
    <property type="entry name" value="NAD(P)-linked oxidoreductase"/>
    <property type="match status" value="1"/>
</dbReference>
<evidence type="ECO:0000313" key="2">
    <source>
        <dbReference type="EMBL" id="BDI33630.1"/>
    </source>
</evidence>
<dbReference type="InterPro" id="IPR036812">
    <property type="entry name" value="NAD(P)_OxRdtase_dom_sf"/>
</dbReference>
<organism evidence="2 3">
    <name type="scientific">Capsulimonas corticalis</name>
    <dbReference type="NCBI Taxonomy" id="2219043"/>
    <lineage>
        <taxon>Bacteria</taxon>
        <taxon>Bacillati</taxon>
        <taxon>Armatimonadota</taxon>
        <taxon>Armatimonadia</taxon>
        <taxon>Capsulimonadales</taxon>
        <taxon>Capsulimonadaceae</taxon>
        <taxon>Capsulimonas</taxon>
    </lineage>
</organism>
<dbReference type="KEGG" id="ccot:CCAX7_56810"/>
<accession>A0A402D0E9</accession>
<dbReference type="InterPro" id="IPR006311">
    <property type="entry name" value="TAT_signal"/>
</dbReference>
<reference evidence="2 3" key="1">
    <citation type="journal article" date="2019" name="Int. J. Syst. Evol. Microbiol.">
        <title>Capsulimonas corticalis gen. nov., sp. nov., an aerobic capsulated bacterium, of a novel bacterial order, Capsulimonadales ord. nov., of the class Armatimonadia of the phylum Armatimonadetes.</title>
        <authorList>
            <person name="Li J."/>
            <person name="Kudo C."/>
            <person name="Tonouchi A."/>
        </authorList>
    </citation>
    <scope>NUCLEOTIDE SEQUENCE [LARGE SCALE GENOMIC DNA]</scope>
    <source>
        <strain evidence="2 3">AX-7</strain>
    </source>
</reference>
<dbReference type="PROSITE" id="PS51318">
    <property type="entry name" value="TAT"/>
    <property type="match status" value="1"/>
</dbReference>
<dbReference type="CDD" id="cd19100">
    <property type="entry name" value="AKR_unchar"/>
    <property type="match status" value="1"/>
</dbReference>
<dbReference type="RefSeq" id="WP_119323039.1">
    <property type="nucleotide sequence ID" value="NZ_AP025739.1"/>
</dbReference>
<dbReference type="EMBL" id="AP025739">
    <property type="protein sequence ID" value="BDI33630.1"/>
    <property type="molecule type" value="Genomic_DNA"/>
</dbReference>
<feature type="domain" description="NADP-dependent oxidoreductase" evidence="1">
    <location>
        <begin position="76"/>
        <end position="275"/>
    </location>
</feature>